<sequence>MHPLYRLGSHYLIIIHRWVYRNFVENCILNVPVGTELHVNGRKDHFLTNRFVRTEEGDFYMISWYMRTSAIGFVCLRVQSNGMDPDTRDYGDFNFGWI</sequence>
<dbReference type="AlphaFoldDB" id="A0A8X6F5E5"/>
<proteinExistence type="predicted"/>
<evidence type="ECO:0000313" key="2">
    <source>
        <dbReference type="Proteomes" id="UP000887116"/>
    </source>
</evidence>
<evidence type="ECO:0000313" key="1">
    <source>
        <dbReference type="EMBL" id="GFQ71650.1"/>
    </source>
</evidence>
<keyword evidence="2" id="KW-1185">Reference proteome</keyword>
<reference evidence="1" key="1">
    <citation type="submission" date="2020-07" db="EMBL/GenBank/DDBJ databases">
        <title>Multicomponent nature underlies the extraordinary mechanical properties of spider dragline silk.</title>
        <authorList>
            <person name="Kono N."/>
            <person name="Nakamura H."/>
            <person name="Mori M."/>
            <person name="Yoshida Y."/>
            <person name="Ohtoshi R."/>
            <person name="Malay A.D."/>
            <person name="Moran D.A.P."/>
            <person name="Tomita M."/>
            <person name="Numata K."/>
            <person name="Arakawa K."/>
        </authorList>
    </citation>
    <scope>NUCLEOTIDE SEQUENCE</scope>
</reference>
<dbReference type="Proteomes" id="UP000887116">
    <property type="component" value="Unassembled WGS sequence"/>
</dbReference>
<accession>A0A8X6F5E5</accession>
<name>A0A8X6F5E5_TRICU</name>
<gene>
    <name evidence="1" type="ORF">TNCT_448361</name>
</gene>
<organism evidence="1 2">
    <name type="scientific">Trichonephila clavata</name>
    <name type="common">Joro spider</name>
    <name type="synonym">Nephila clavata</name>
    <dbReference type="NCBI Taxonomy" id="2740835"/>
    <lineage>
        <taxon>Eukaryota</taxon>
        <taxon>Metazoa</taxon>
        <taxon>Ecdysozoa</taxon>
        <taxon>Arthropoda</taxon>
        <taxon>Chelicerata</taxon>
        <taxon>Arachnida</taxon>
        <taxon>Araneae</taxon>
        <taxon>Araneomorphae</taxon>
        <taxon>Entelegynae</taxon>
        <taxon>Araneoidea</taxon>
        <taxon>Nephilidae</taxon>
        <taxon>Trichonephila</taxon>
    </lineage>
</organism>
<dbReference type="EMBL" id="BMAO01011151">
    <property type="protein sequence ID" value="GFQ71650.1"/>
    <property type="molecule type" value="Genomic_DNA"/>
</dbReference>
<protein>
    <submittedName>
        <fullName evidence="1">Uncharacterized protein</fullName>
    </submittedName>
</protein>
<comment type="caution">
    <text evidence="1">The sequence shown here is derived from an EMBL/GenBank/DDBJ whole genome shotgun (WGS) entry which is preliminary data.</text>
</comment>